<dbReference type="EMBL" id="FOIB01000003">
    <property type="protein sequence ID" value="SET75911.1"/>
    <property type="molecule type" value="Genomic_DNA"/>
</dbReference>
<feature type="region of interest" description="Disordered" evidence="1">
    <location>
        <begin position="584"/>
        <end position="616"/>
    </location>
</feature>
<feature type="compositionally biased region" description="Basic residues" evidence="1">
    <location>
        <begin position="606"/>
        <end position="616"/>
    </location>
</feature>
<evidence type="ECO:0000313" key="4">
    <source>
        <dbReference type="Proteomes" id="UP000183760"/>
    </source>
</evidence>
<dbReference type="OrthoDB" id="5475817at2"/>
<dbReference type="EMBL" id="BJXR01000061">
    <property type="protein sequence ID" value="GEN12412.1"/>
    <property type="molecule type" value="Genomic_DNA"/>
</dbReference>
<evidence type="ECO:0000256" key="1">
    <source>
        <dbReference type="SAM" id="MobiDB-lite"/>
    </source>
</evidence>
<dbReference type="RefSeq" id="WP_074951769.1">
    <property type="nucleotide sequence ID" value="NZ_BJXR01000061.1"/>
</dbReference>
<keyword evidence="4" id="KW-1185">Reference proteome</keyword>
<feature type="region of interest" description="Disordered" evidence="1">
    <location>
        <begin position="18"/>
        <end position="39"/>
    </location>
</feature>
<evidence type="ECO:0000313" key="5">
    <source>
        <dbReference type="Proteomes" id="UP000321514"/>
    </source>
</evidence>
<name>A0A511TGA8_MYXFU</name>
<reference evidence="2 5" key="2">
    <citation type="submission" date="2019-07" db="EMBL/GenBank/DDBJ databases">
        <title>Whole genome shotgun sequence of Myxococcus fulvus NBRC 100333.</title>
        <authorList>
            <person name="Hosoyama A."/>
            <person name="Uohara A."/>
            <person name="Ohji S."/>
            <person name="Ichikawa N."/>
        </authorList>
    </citation>
    <scope>NUCLEOTIDE SEQUENCE [LARGE SCALE GENOMIC DNA]</scope>
    <source>
        <strain evidence="2 5">NBRC 100333</strain>
    </source>
</reference>
<reference evidence="3 4" key="1">
    <citation type="submission" date="2016-10" db="EMBL/GenBank/DDBJ databases">
        <authorList>
            <person name="Varghese N."/>
            <person name="Submissions S."/>
        </authorList>
    </citation>
    <scope>NUCLEOTIDE SEQUENCE [LARGE SCALE GENOMIC DNA]</scope>
    <source>
        <strain evidence="3 4">DSM 16525</strain>
    </source>
</reference>
<evidence type="ECO:0000313" key="2">
    <source>
        <dbReference type="EMBL" id="GEN12412.1"/>
    </source>
</evidence>
<comment type="caution">
    <text evidence="2">The sequence shown here is derived from an EMBL/GenBank/DDBJ whole genome shotgun (WGS) entry which is preliminary data.</text>
</comment>
<organism evidence="2 5">
    <name type="scientific">Myxococcus fulvus</name>
    <dbReference type="NCBI Taxonomy" id="33"/>
    <lineage>
        <taxon>Bacteria</taxon>
        <taxon>Pseudomonadati</taxon>
        <taxon>Myxococcota</taxon>
        <taxon>Myxococcia</taxon>
        <taxon>Myxococcales</taxon>
        <taxon>Cystobacterineae</taxon>
        <taxon>Myxococcaceae</taxon>
        <taxon>Myxococcus</taxon>
    </lineage>
</organism>
<protein>
    <submittedName>
        <fullName evidence="2">Uncharacterized protein</fullName>
    </submittedName>
</protein>
<dbReference type="Proteomes" id="UP000321514">
    <property type="component" value="Unassembled WGS sequence"/>
</dbReference>
<dbReference type="AlphaFoldDB" id="A0A511TGA8"/>
<proteinExistence type="predicted"/>
<evidence type="ECO:0000313" key="3">
    <source>
        <dbReference type="EMBL" id="SET75911.1"/>
    </source>
</evidence>
<gene>
    <name evidence="2" type="ORF">MFU01_74490</name>
    <name evidence="3" type="ORF">SAMN05443572_10397</name>
</gene>
<dbReference type="Proteomes" id="UP000183760">
    <property type="component" value="Unassembled WGS sequence"/>
</dbReference>
<sequence length="616" mass="64081">MGLFLSLWSRPSTAQLAPTGGHYGGRASDTGTSPGAVNASGGYSASIPLELPASQGGLPVPISISSGTRGVGAVGLGWDIPLSYIRRDMSFAHRKPQVTSTVLAGREQVTLFLQGQVLDLVPRQVSAGPPQVVHWLPRYNAPDLLLQEQASTWVMHDGDGRAWTFTALTGLEGTGLWLLTSITGPGNTAVQLHYSISRTPVPGGSLGLTIDLRQLLYNQHPSGNCFKNEIALNYGWPGAAMSLSLLGDRVLTRARSLNTLDVSSRATCASLPEKLRTYTFAYGIDPDTQHPRLDAVTMQGRQGTPEQAIALPIASYTYGNATTNGRLTYAKTASIPMPTGSDPSGLDAGCIGKECQGGGGGFPGQPGGGGGPSAINDPSLYLPGVGASGGSADPAATSRVATSVASFTQSPTGPRTPSGVVLKTPVQLMTGIKLGSSFDYDSLAARGFTVGQVADQLANTPEGARQISKMMNAFKDQLSSFGQGVGDVIIFWCPGCTEHMRKTWGITSGGDSNAYMWGSITGIIGSIMAMNPSAFVPAPKVTVEDFRQYLHFKGADKVQVLPCTTNCTSTTAAVEYTLAGRPMAAGPPCSRASAGATPNPEAGGRGPRRRVPAAPR</sequence>
<accession>A0A511TGA8</accession>